<sequence>MTNRFTQNSMQKAVPSVWVVDDDEDDQLFIRTAFASISPPISVLTLNDGEELLPKLAEYDELPQLILLDINMPYSNGFDTLKQLRTTSKYATLPVVMLTTSSDESDRQHSLSLGADQFITKPANFNQLIALTQRLARQLQVD</sequence>
<proteinExistence type="predicted"/>
<dbReference type="InterPro" id="IPR052893">
    <property type="entry name" value="TCS_response_regulator"/>
</dbReference>
<feature type="domain" description="Response regulatory" evidence="2">
    <location>
        <begin position="16"/>
        <end position="136"/>
    </location>
</feature>
<dbReference type="Proteomes" id="UP001597469">
    <property type="component" value="Unassembled WGS sequence"/>
</dbReference>
<dbReference type="EMBL" id="JBHULN010000008">
    <property type="protein sequence ID" value="MFD2571957.1"/>
    <property type="molecule type" value="Genomic_DNA"/>
</dbReference>
<organism evidence="3 4">
    <name type="scientific">Spirosoma soli</name>
    <dbReference type="NCBI Taxonomy" id="1770529"/>
    <lineage>
        <taxon>Bacteria</taxon>
        <taxon>Pseudomonadati</taxon>
        <taxon>Bacteroidota</taxon>
        <taxon>Cytophagia</taxon>
        <taxon>Cytophagales</taxon>
        <taxon>Cytophagaceae</taxon>
        <taxon>Spirosoma</taxon>
    </lineage>
</organism>
<dbReference type="InterPro" id="IPR011006">
    <property type="entry name" value="CheY-like_superfamily"/>
</dbReference>
<name>A0ABW5M8G9_9BACT</name>
<keyword evidence="1" id="KW-0597">Phosphoprotein</keyword>
<evidence type="ECO:0000313" key="4">
    <source>
        <dbReference type="Proteomes" id="UP001597469"/>
    </source>
</evidence>
<gene>
    <name evidence="3" type="ORF">ACFSUS_15040</name>
</gene>
<dbReference type="SUPFAM" id="SSF52172">
    <property type="entry name" value="CheY-like"/>
    <property type="match status" value="1"/>
</dbReference>
<evidence type="ECO:0000256" key="1">
    <source>
        <dbReference type="PROSITE-ProRule" id="PRU00169"/>
    </source>
</evidence>
<protein>
    <submittedName>
        <fullName evidence="3">Response regulator</fullName>
    </submittedName>
</protein>
<accession>A0ABW5M8G9</accession>
<dbReference type="InterPro" id="IPR001789">
    <property type="entry name" value="Sig_transdc_resp-reg_receiver"/>
</dbReference>
<dbReference type="PANTHER" id="PTHR44520:SF2">
    <property type="entry name" value="RESPONSE REGULATOR RCP1"/>
    <property type="match status" value="1"/>
</dbReference>
<dbReference type="PANTHER" id="PTHR44520">
    <property type="entry name" value="RESPONSE REGULATOR RCP1-RELATED"/>
    <property type="match status" value="1"/>
</dbReference>
<evidence type="ECO:0000259" key="2">
    <source>
        <dbReference type="PROSITE" id="PS50110"/>
    </source>
</evidence>
<evidence type="ECO:0000313" key="3">
    <source>
        <dbReference type="EMBL" id="MFD2571957.1"/>
    </source>
</evidence>
<reference evidence="4" key="1">
    <citation type="journal article" date="2019" name="Int. J. Syst. Evol. Microbiol.">
        <title>The Global Catalogue of Microorganisms (GCM) 10K type strain sequencing project: providing services to taxonomists for standard genome sequencing and annotation.</title>
        <authorList>
            <consortium name="The Broad Institute Genomics Platform"/>
            <consortium name="The Broad Institute Genome Sequencing Center for Infectious Disease"/>
            <person name="Wu L."/>
            <person name="Ma J."/>
        </authorList>
    </citation>
    <scope>NUCLEOTIDE SEQUENCE [LARGE SCALE GENOMIC DNA]</scope>
    <source>
        <strain evidence="4">KCTC 42805</strain>
    </source>
</reference>
<dbReference type="Pfam" id="PF00072">
    <property type="entry name" value="Response_reg"/>
    <property type="match status" value="1"/>
</dbReference>
<keyword evidence="4" id="KW-1185">Reference proteome</keyword>
<comment type="caution">
    <text evidence="3">The sequence shown here is derived from an EMBL/GenBank/DDBJ whole genome shotgun (WGS) entry which is preliminary data.</text>
</comment>
<dbReference type="Gene3D" id="3.40.50.2300">
    <property type="match status" value="1"/>
</dbReference>
<feature type="modified residue" description="4-aspartylphosphate" evidence="1">
    <location>
        <position position="69"/>
    </location>
</feature>
<dbReference type="PROSITE" id="PS50110">
    <property type="entry name" value="RESPONSE_REGULATORY"/>
    <property type="match status" value="1"/>
</dbReference>
<dbReference type="RefSeq" id="WP_381523923.1">
    <property type="nucleotide sequence ID" value="NZ_JBHULN010000008.1"/>
</dbReference>
<dbReference type="SMART" id="SM00448">
    <property type="entry name" value="REC"/>
    <property type="match status" value="1"/>
</dbReference>